<keyword evidence="13" id="KW-0464">Manganese</keyword>
<dbReference type="Pfam" id="PF01762">
    <property type="entry name" value="Galactosyl_T"/>
    <property type="match status" value="1"/>
</dbReference>
<dbReference type="InterPro" id="IPR001079">
    <property type="entry name" value="Galectin_CRD"/>
</dbReference>
<gene>
    <name evidence="15" type="ORF">POTOM_038394</name>
</gene>
<evidence type="ECO:0000256" key="6">
    <source>
        <dbReference type="ARBA" id="ARBA00022679"/>
    </source>
</evidence>
<keyword evidence="12" id="KW-0325">Glycoprotein</keyword>
<dbReference type="FunFam" id="3.90.550.50:FF:000015">
    <property type="entry name" value="Beta-1,3-galactosyltransferase GALT1"/>
    <property type="match status" value="1"/>
</dbReference>
<dbReference type="EMBL" id="JAAWWB010000020">
    <property type="protein sequence ID" value="KAG6758060.1"/>
    <property type="molecule type" value="Genomic_DNA"/>
</dbReference>
<keyword evidence="7" id="KW-0812">Transmembrane</keyword>
<evidence type="ECO:0000256" key="3">
    <source>
        <dbReference type="ARBA" id="ARBA00004922"/>
    </source>
</evidence>
<dbReference type="InterPro" id="IPR002659">
    <property type="entry name" value="Glyco_trans_31"/>
</dbReference>
<reference evidence="15" key="1">
    <citation type="journal article" date="2020" name="bioRxiv">
        <title>Hybrid origin of Populus tomentosa Carr. identified through genome sequencing and phylogenomic analysis.</title>
        <authorList>
            <person name="An X."/>
            <person name="Gao K."/>
            <person name="Chen Z."/>
            <person name="Li J."/>
            <person name="Yang X."/>
            <person name="Yang X."/>
            <person name="Zhou J."/>
            <person name="Guo T."/>
            <person name="Zhao T."/>
            <person name="Huang S."/>
            <person name="Miao D."/>
            <person name="Khan W.U."/>
            <person name="Rao P."/>
            <person name="Ye M."/>
            <person name="Lei B."/>
            <person name="Liao W."/>
            <person name="Wang J."/>
            <person name="Ji L."/>
            <person name="Li Y."/>
            <person name="Guo B."/>
            <person name="Mustafa N.S."/>
            <person name="Li S."/>
            <person name="Yun Q."/>
            <person name="Keller S.R."/>
            <person name="Mao J."/>
            <person name="Zhang R."/>
            <person name="Strauss S.H."/>
        </authorList>
    </citation>
    <scope>NUCLEOTIDE SEQUENCE</scope>
    <source>
        <strain evidence="15">GM15</strain>
        <tissue evidence="15">Leaf</tissue>
    </source>
</reference>
<comment type="similarity">
    <text evidence="4">Belongs to the glycosyltransferase 31 family.</text>
</comment>
<dbReference type="OrthoDB" id="2139606at2759"/>
<dbReference type="PANTHER" id="PTHR11214">
    <property type="entry name" value="BETA-1,3-N-ACETYLGLUCOSAMINYLTRANSFERASE"/>
    <property type="match status" value="1"/>
</dbReference>
<accession>A0A8X8CL05</accession>
<evidence type="ECO:0000256" key="11">
    <source>
        <dbReference type="ARBA" id="ARBA00023136"/>
    </source>
</evidence>
<evidence type="ECO:0000256" key="4">
    <source>
        <dbReference type="ARBA" id="ARBA00008661"/>
    </source>
</evidence>
<evidence type="ECO:0000256" key="10">
    <source>
        <dbReference type="ARBA" id="ARBA00023034"/>
    </source>
</evidence>
<keyword evidence="9" id="KW-1133">Transmembrane helix</keyword>
<keyword evidence="11" id="KW-0472">Membrane</keyword>
<evidence type="ECO:0000256" key="9">
    <source>
        <dbReference type="ARBA" id="ARBA00022989"/>
    </source>
</evidence>
<evidence type="ECO:0000259" key="14">
    <source>
        <dbReference type="PROSITE" id="PS51304"/>
    </source>
</evidence>
<organism evidence="15 16">
    <name type="scientific">Populus tomentosa</name>
    <name type="common">Chinese white poplar</name>
    <dbReference type="NCBI Taxonomy" id="118781"/>
    <lineage>
        <taxon>Eukaryota</taxon>
        <taxon>Viridiplantae</taxon>
        <taxon>Streptophyta</taxon>
        <taxon>Embryophyta</taxon>
        <taxon>Tracheophyta</taxon>
        <taxon>Spermatophyta</taxon>
        <taxon>Magnoliopsida</taxon>
        <taxon>eudicotyledons</taxon>
        <taxon>Gunneridae</taxon>
        <taxon>Pentapetalae</taxon>
        <taxon>rosids</taxon>
        <taxon>fabids</taxon>
        <taxon>Malpighiales</taxon>
        <taxon>Salicaceae</taxon>
        <taxon>Saliceae</taxon>
        <taxon>Populus</taxon>
    </lineage>
</organism>
<evidence type="ECO:0000256" key="8">
    <source>
        <dbReference type="ARBA" id="ARBA00022968"/>
    </source>
</evidence>
<protein>
    <recommendedName>
        <fullName evidence="14">Galectin domain-containing protein</fullName>
    </recommendedName>
</protein>
<evidence type="ECO:0000256" key="13">
    <source>
        <dbReference type="ARBA" id="ARBA00023211"/>
    </source>
</evidence>
<keyword evidence="6" id="KW-0808">Transferase</keyword>
<keyword evidence="8" id="KW-0735">Signal-anchor</keyword>
<dbReference type="Pfam" id="PF00337">
    <property type="entry name" value="Gal-bind_lectin"/>
    <property type="match status" value="1"/>
</dbReference>
<evidence type="ECO:0000256" key="2">
    <source>
        <dbReference type="ARBA" id="ARBA00004323"/>
    </source>
</evidence>
<keyword evidence="16" id="KW-1185">Reference proteome</keyword>
<evidence type="ECO:0000313" key="16">
    <source>
        <dbReference type="Proteomes" id="UP000886885"/>
    </source>
</evidence>
<comment type="pathway">
    <text evidence="3">Protein modification; protein glycosylation.</text>
</comment>
<comment type="subcellular location">
    <subcellularLocation>
        <location evidence="2">Golgi apparatus membrane</location>
        <topology evidence="2">Single-pass type II membrane protein</topology>
    </subcellularLocation>
</comment>
<feature type="domain" description="Galectin" evidence="14">
    <location>
        <begin position="163"/>
        <end position="372"/>
    </location>
</feature>
<evidence type="ECO:0000256" key="5">
    <source>
        <dbReference type="ARBA" id="ARBA00022676"/>
    </source>
</evidence>
<sequence length="651" mass="73337">MKKWYGGVLVASLFMLLILRYGLLKNPIGGNILLNPSSNASKPLEWVHPALPPAVQNPETSSQVFSTDTIVSSLFAPRNISNEEHKSLQTWNLLKHLIDHAQVLANGVEAIKEAGNAWSSLMASAEEERLSYTNESSSRKVKEKQCPHFLNKMNATKLDNSGYKLWLPCGLTQGSSITIISIPDGLLGNFRIDLTGEALPGEPDPPIILHYNVRLHGDKITEDPVIVQNTWNAAHDWGEEERCPSPSPEKNKKGRNLSYFFVISNAIQIFMPVDELDQCNKMVGRNDTGVTSMHSDHSRRSSLQEGTKARRYFPFKQGQLSVATLRVGMEGIQMTVDGKHITSFAYRETLEPWLVSEVRISGDLNLNTVVASGLPTSEDSEHAVDLEVLKSAPLSPKKTLDLFIGVFSTANNFKRRMAVRRTWMQYAAVRSGAVAVRFFVGLHKNQIVNEELWNEARTYGDIQLMPFVDYYNLITFKTLAICIFGTEVASAKYVMKTDDDAFVRVDEVLASLKRIKVSHGLLYGLINSDSRPHRSTESKWYISPEEWSEETYPPWAHGPGYVVSRDIAKAVYKRYKEGRLKMFKLEDVAMGIWIAEMKKEGLEVKYEMEGRVHNEGCRDGYVVAHYQAPREMLCLWQKLQEGNGARCCGDR</sequence>
<dbReference type="GO" id="GO:0030246">
    <property type="term" value="F:carbohydrate binding"/>
    <property type="evidence" value="ECO:0007669"/>
    <property type="project" value="InterPro"/>
</dbReference>
<dbReference type="SMART" id="SM00908">
    <property type="entry name" value="Gal-bind_lectin"/>
    <property type="match status" value="1"/>
</dbReference>
<proteinExistence type="inferred from homology"/>
<comment type="cofactor">
    <cofactor evidence="1">
        <name>Mn(2+)</name>
        <dbReference type="ChEBI" id="CHEBI:29035"/>
    </cofactor>
</comment>
<dbReference type="GO" id="GO:1901137">
    <property type="term" value="P:carbohydrate derivative biosynthetic process"/>
    <property type="evidence" value="ECO:0007669"/>
    <property type="project" value="UniProtKB-ARBA"/>
</dbReference>
<dbReference type="GO" id="GO:0010488">
    <property type="term" value="F:UDP-galactose:N-glycan beta-1,3-galactosyltransferase activity"/>
    <property type="evidence" value="ECO:0007669"/>
    <property type="project" value="TreeGrafter"/>
</dbReference>
<dbReference type="PANTHER" id="PTHR11214:SF129">
    <property type="entry name" value="BETA-1,3-GALACTOSYLTRANSFERASE GALT1"/>
    <property type="match status" value="1"/>
</dbReference>
<evidence type="ECO:0000256" key="12">
    <source>
        <dbReference type="ARBA" id="ARBA00023180"/>
    </source>
</evidence>
<comment type="caution">
    <text evidence="15">The sequence shown here is derived from an EMBL/GenBank/DDBJ whole genome shotgun (WGS) entry which is preliminary data.</text>
</comment>
<evidence type="ECO:0000256" key="1">
    <source>
        <dbReference type="ARBA" id="ARBA00001936"/>
    </source>
</evidence>
<evidence type="ECO:0000256" key="7">
    <source>
        <dbReference type="ARBA" id="ARBA00022692"/>
    </source>
</evidence>
<name>A0A8X8CL05_POPTO</name>
<keyword evidence="5" id="KW-0328">Glycosyltransferase</keyword>
<dbReference type="GO" id="GO:0000139">
    <property type="term" value="C:Golgi membrane"/>
    <property type="evidence" value="ECO:0007669"/>
    <property type="project" value="UniProtKB-SubCell"/>
</dbReference>
<dbReference type="Proteomes" id="UP000886885">
    <property type="component" value="Chromosome 10D"/>
</dbReference>
<dbReference type="PROSITE" id="PS51304">
    <property type="entry name" value="GALECTIN"/>
    <property type="match status" value="1"/>
</dbReference>
<keyword evidence="10" id="KW-0333">Golgi apparatus</keyword>
<dbReference type="AlphaFoldDB" id="A0A8X8CL05"/>
<evidence type="ECO:0000313" key="15">
    <source>
        <dbReference type="EMBL" id="KAG6758060.1"/>
    </source>
</evidence>
<dbReference type="CDD" id="cd00070">
    <property type="entry name" value="GLECT"/>
    <property type="match status" value="1"/>
</dbReference>